<dbReference type="InterPro" id="IPR002885">
    <property type="entry name" value="PPR_rpt"/>
</dbReference>
<sequence>MPCSSSSSCKPRPPPLAPTVAALSALLARCASLTAAAALHARLLRSSRLFRTPFLANCLAAAYSRLGAAPSAVALLVHAPGAEANRFSHNILLAALLKCRDLPAACRLFDGMPHRDTVAYNSMISGYVDGGRPDEAFRLVRRMMELGVRPSGFTFSIVSSAVCSAPHGVQVHAAAVRSGSANHNTVVGNTLVDMYRRVGLLKYAVRVLWSMEEQDIVSMNSVMSVYKDGGQSHGVFECFRLIRSHWFMVDEYSVSIVLSTCTDAEDFAKGDQLLVLCIKMGLLSNSVICSAVIGLLSVSDRLADAVWLFEGVAKWDSETCNAMISGFARSGIMEQALGLFAMALRNGILPTEFTFASVLRWSSCFGLMEQGTQIHALIFKCGFEDDIIVATALVDMYFKLGSLKHARRLFSNVCAKDLVLWNTMIIGLSHNGRGKEALQVFWSMLKCGIQPDRITLFAALSACSLLGLVNEGMNIISLFKANYHVVPGLEHYTCVVDLLSCAGMFREAVDLVDDKLQKCNTAVLSNILESCVIQGDIAMAESVAEKMMKLKPLSSLPYIVLAQKYGGRCKWESVARMWRLMEDQGAKKVQGCSWLCIKSEIHVFTSEQVVHLGGEATYAVLDLLFWEMMDNRSAPGCVNKTEGFACTQLLLHCTL</sequence>
<dbReference type="Pfam" id="PF01535">
    <property type="entry name" value="PPR"/>
    <property type="match status" value="2"/>
</dbReference>
<keyword evidence="2" id="KW-0809">Transit peptide</keyword>
<dbReference type="FunFam" id="1.25.40.10:FF:002123">
    <property type="entry name" value="Tetratricopeptide repeat (TPR)-like superfamily protein"/>
    <property type="match status" value="1"/>
</dbReference>
<feature type="repeat" description="PPR" evidence="3">
    <location>
        <begin position="417"/>
        <end position="451"/>
    </location>
</feature>
<reference evidence="4" key="2">
    <citation type="submission" date="2017-06" db="EMBL/GenBank/DDBJ databases">
        <title>WGS assembly of Brachypodium distachyon.</title>
        <authorList>
            <consortium name="The International Brachypodium Initiative"/>
            <person name="Lucas S."/>
            <person name="Harmon-Smith M."/>
            <person name="Lail K."/>
            <person name="Tice H."/>
            <person name="Grimwood J."/>
            <person name="Bruce D."/>
            <person name="Barry K."/>
            <person name="Shu S."/>
            <person name="Lindquist E."/>
            <person name="Wang M."/>
            <person name="Pitluck S."/>
            <person name="Vogel J.P."/>
            <person name="Garvin D.F."/>
            <person name="Mockler T.C."/>
            <person name="Schmutz J."/>
            <person name="Rokhsar D."/>
            <person name="Bevan M.W."/>
        </authorList>
    </citation>
    <scope>NUCLEOTIDE SEQUENCE</scope>
    <source>
        <strain evidence="4">Bd21</strain>
    </source>
</reference>
<dbReference type="EMBL" id="CM000884">
    <property type="protein sequence ID" value="KQJ81558.1"/>
    <property type="molecule type" value="Genomic_DNA"/>
</dbReference>
<dbReference type="InterPro" id="IPR046848">
    <property type="entry name" value="E_motif"/>
</dbReference>
<dbReference type="PANTHER" id="PTHR47926:SF479">
    <property type="entry name" value="PENTACOTRIPEPTIDE-REPEAT REGION OF PRORP DOMAIN-CONTAINING PROTEIN"/>
    <property type="match status" value="1"/>
</dbReference>
<reference evidence="4 5" key="1">
    <citation type="journal article" date="2010" name="Nature">
        <title>Genome sequencing and analysis of the model grass Brachypodium distachyon.</title>
        <authorList>
            <consortium name="International Brachypodium Initiative"/>
        </authorList>
    </citation>
    <scope>NUCLEOTIDE SEQUENCE [LARGE SCALE GENOMIC DNA]</scope>
    <source>
        <strain evidence="4 5">Bd21</strain>
    </source>
</reference>
<feature type="repeat" description="PPR" evidence="3">
    <location>
        <begin position="116"/>
        <end position="150"/>
    </location>
</feature>
<dbReference type="InterPro" id="IPR011990">
    <property type="entry name" value="TPR-like_helical_dom_sf"/>
</dbReference>
<dbReference type="Proteomes" id="UP000008810">
    <property type="component" value="Chromosome 5"/>
</dbReference>
<protein>
    <recommendedName>
        <fullName evidence="7">Pentacotripeptide-repeat region of PRORP domain-containing protein</fullName>
    </recommendedName>
</protein>
<dbReference type="GO" id="GO:0009451">
    <property type="term" value="P:RNA modification"/>
    <property type="evidence" value="ECO:0007669"/>
    <property type="project" value="InterPro"/>
</dbReference>
<dbReference type="InterPro" id="IPR046960">
    <property type="entry name" value="PPR_At4g14850-like_plant"/>
</dbReference>
<dbReference type="EnsemblPlants" id="KQJ81558">
    <property type="protein sequence ID" value="KQJ81558"/>
    <property type="gene ID" value="BRADI_5g01406v3"/>
</dbReference>
<gene>
    <name evidence="4" type="ORF">BRADI_5g01406v3</name>
</gene>
<evidence type="ECO:0000313" key="6">
    <source>
        <dbReference type="Proteomes" id="UP000008810"/>
    </source>
</evidence>
<feature type="repeat" description="PPR" evidence="3">
    <location>
        <begin position="316"/>
        <end position="350"/>
    </location>
</feature>
<dbReference type="GO" id="GO:0003723">
    <property type="term" value="F:RNA binding"/>
    <property type="evidence" value="ECO:0007669"/>
    <property type="project" value="InterPro"/>
</dbReference>
<reference evidence="5" key="3">
    <citation type="submission" date="2018-08" db="UniProtKB">
        <authorList>
            <consortium name="EnsemblPlants"/>
        </authorList>
    </citation>
    <scope>IDENTIFICATION</scope>
    <source>
        <strain evidence="5">cv. Bd21</strain>
    </source>
</reference>
<evidence type="ECO:0008006" key="7">
    <source>
        <dbReference type="Google" id="ProtNLM"/>
    </source>
</evidence>
<keyword evidence="1" id="KW-0677">Repeat</keyword>
<dbReference type="AlphaFoldDB" id="A0A0Q3E1J3"/>
<keyword evidence="6" id="KW-1185">Reference proteome</keyword>
<dbReference type="Gene3D" id="1.25.40.10">
    <property type="entry name" value="Tetratricopeptide repeat domain"/>
    <property type="match status" value="5"/>
</dbReference>
<dbReference type="Pfam" id="PF13041">
    <property type="entry name" value="PPR_2"/>
    <property type="match status" value="2"/>
</dbReference>
<organism evidence="4">
    <name type="scientific">Brachypodium distachyon</name>
    <name type="common">Purple false brome</name>
    <name type="synonym">Trachynia distachya</name>
    <dbReference type="NCBI Taxonomy" id="15368"/>
    <lineage>
        <taxon>Eukaryota</taxon>
        <taxon>Viridiplantae</taxon>
        <taxon>Streptophyta</taxon>
        <taxon>Embryophyta</taxon>
        <taxon>Tracheophyta</taxon>
        <taxon>Spermatophyta</taxon>
        <taxon>Magnoliopsida</taxon>
        <taxon>Liliopsida</taxon>
        <taxon>Poales</taxon>
        <taxon>Poaceae</taxon>
        <taxon>BOP clade</taxon>
        <taxon>Pooideae</taxon>
        <taxon>Stipodae</taxon>
        <taxon>Brachypodieae</taxon>
        <taxon>Brachypodium</taxon>
    </lineage>
</organism>
<name>A0A0Q3E1J3_BRADI</name>
<evidence type="ECO:0000256" key="1">
    <source>
        <dbReference type="ARBA" id="ARBA00022737"/>
    </source>
</evidence>
<dbReference type="KEGG" id="bdi:100846475"/>
<evidence type="ECO:0000256" key="3">
    <source>
        <dbReference type="PROSITE-ProRule" id="PRU00708"/>
    </source>
</evidence>
<dbReference type="Gramene" id="KQJ81558">
    <property type="protein sequence ID" value="KQJ81558"/>
    <property type="gene ID" value="BRADI_5g01406v3"/>
</dbReference>
<evidence type="ECO:0000256" key="2">
    <source>
        <dbReference type="ARBA" id="ARBA00022946"/>
    </source>
</evidence>
<dbReference type="STRING" id="15368.A0A0Q3E1J3"/>
<evidence type="ECO:0000313" key="5">
    <source>
        <dbReference type="EnsemblPlants" id="KQJ81558"/>
    </source>
</evidence>
<dbReference type="FunFam" id="1.25.40.10:FF:000518">
    <property type="entry name" value="Pentatricopeptide repeat-containing protein"/>
    <property type="match status" value="1"/>
</dbReference>
<proteinExistence type="predicted"/>
<accession>A0A0Q3E1J3</accession>
<dbReference type="FunCoup" id="A0A0Q3E1J3">
    <property type="interactions" value="759"/>
</dbReference>
<dbReference type="NCBIfam" id="TIGR00756">
    <property type="entry name" value="PPR"/>
    <property type="match status" value="3"/>
</dbReference>
<evidence type="ECO:0000313" key="4">
    <source>
        <dbReference type="EMBL" id="KQJ81558.1"/>
    </source>
</evidence>
<dbReference type="PROSITE" id="PS51375">
    <property type="entry name" value="PPR"/>
    <property type="match status" value="3"/>
</dbReference>
<dbReference type="PANTHER" id="PTHR47926">
    <property type="entry name" value="PENTATRICOPEPTIDE REPEAT-CONTAINING PROTEIN"/>
    <property type="match status" value="1"/>
</dbReference>
<dbReference type="OrthoDB" id="1855397at2759"/>
<dbReference type="Pfam" id="PF20431">
    <property type="entry name" value="E_motif"/>
    <property type="match status" value="1"/>
</dbReference>